<name>A0A514LKY3_9BACI</name>
<sequence length="198" mass="23226">MNVDKVISLSLYYDNFLIGIELVFYNMVNVQLLQKPNGIPVISLMNHLRYIEKAAIYYDPSQGFFDQTKKVERYSFVNRLQNQRNKPQHSPGYRLLISFEEADLQTNLTDVIRMSLLRLQKVNNLTLDWIGIFHMQEDNLHAHIIIRGFDFKNQKIILTGSHVSHLKKLITEKISSDFQCHVKERKIANYFLEKGAKP</sequence>
<evidence type="ECO:0000313" key="2">
    <source>
        <dbReference type="Proteomes" id="UP000319756"/>
    </source>
</evidence>
<organism evidence="1 2">
    <name type="scientific">Salicibibacter halophilus</name>
    <dbReference type="NCBI Taxonomy" id="2502791"/>
    <lineage>
        <taxon>Bacteria</taxon>
        <taxon>Bacillati</taxon>
        <taxon>Bacillota</taxon>
        <taxon>Bacilli</taxon>
        <taxon>Bacillales</taxon>
        <taxon>Bacillaceae</taxon>
        <taxon>Salicibibacter</taxon>
    </lineage>
</organism>
<proteinExistence type="predicted"/>
<keyword evidence="2" id="KW-1185">Reference proteome</keyword>
<evidence type="ECO:0000313" key="1">
    <source>
        <dbReference type="EMBL" id="QDI92507.1"/>
    </source>
</evidence>
<reference evidence="2" key="1">
    <citation type="submission" date="2019-01" db="EMBL/GenBank/DDBJ databases">
        <title>Genomic analysis of Salicibibacter sp. NKC3-5.</title>
        <authorList>
            <person name="Oh Y.J."/>
        </authorList>
    </citation>
    <scope>NUCLEOTIDE SEQUENCE [LARGE SCALE GENOMIC DNA]</scope>
    <source>
        <strain evidence="2">NKC3-5</strain>
    </source>
</reference>
<dbReference type="RefSeq" id="WP_142091011.1">
    <property type="nucleotide sequence ID" value="NZ_CP035485.1"/>
</dbReference>
<accession>A0A514LKY3</accession>
<protein>
    <submittedName>
        <fullName evidence="1">Uncharacterized protein</fullName>
    </submittedName>
</protein>
<dbReference type="KEGG" id="sale:EPH95_16005"/>
<dbReference type="OrthoDB" id="2974576at2"/>
<gene>
    <name evidence="1" type="ORF">EPH95_16005</name>
</gene>
<dbReference type="EMBL" id="CP035485">
    <property type="protein sequence ID" value="QDI92507.1"/>
    <property type="molecule type" value="Genomic_DNA"/>
</dbReference>
<dbReference type="AlphaFoldDB" id="A0A514LKY3"/>
<dbReference type="Proteomes" id="UP000319756">
    <property type="component" value="Chromosome"/>
</dbReference>